<name>A0A835U4R4_VANPL</name>
<protein>
    <submittedName>
        <fullName evidence="1">Uncharacterized protein</fullName>
    </submittedName>
</protein>
<dbReference type="Proteomes" id="UP000636800">
    <property type="component" value="Unassembled WGS sequence"/>
</dbReference>
<evidence type="ECO:0000313" key="3">
    <source>
        <dbReference type="Proteomes" id="UP000636800"/>
    </source>
</evidence>
<dbReference type="EMBL" id="JADCNM010000618">
    <property type="protein sequence ID" value="KAG0446088.1"/>
    <property type="molecule type" value="Genomic_DNA"/>
</dbReference>
<evidence type="ECO:0000313" key="4">
    <source>
        <dbReference type="Proteomes" id="UP000639772"/>
    </source>
</evidence>
<reference evidence="3 4" key="1">
    <citation type="journal article" date="2020" name="Nat. Food">
        <title>A phased Vanilla planifolia genome enables genetic improvement of flavour and production.</title>
        <authorList>
            <person name="Hasing T."/>
            <person name="Tang H."/>
            <person name="Brym M."/>
            <person name="Khazi F."/>
            <person name="Huang T."/>
            <person name="Chambers A.H."/>
        </authorList>
    </citation>
    <scope>NUCLEOTIDE SEQUENCE [LARGE SCALE GENOMIC DNA]</scope>
    <source>
        <tissue evidence="1">Leaf</tissue>
    </source>
</reference>
<gene>
    <name evidence="1" type="ORF">HPP92_029008</name>
    <name evidence="2" type="ORF">HPP92_029020</name>
</gene>
<evidence type="ECO:0000313" key="2">
    <source>
        <dbReference type="EMBL" id="KAG0446088.1"/>
    </source>
</evidence>
<dbReference type="EMBL" id="JADCNL010000617">
    <property type="protein sequence ID" value="KAG0446081.1"/>
    <property type="molecule type" value="Genomic_DNA"/>
</dbReference>
<dbReference type="Proteomes" id="UP000639772">
    <property type="component" value="Unassembled WGS sequence"/>
</dbReference>
<evidence type="ECO:0000313" key="1">
    <source>
        <dbReference type="EMBL" id="KAG0446081.1"/>
    </source>
</evidence>
<comment type="caution">
    <text evidence="1">The sequence shown here is derived from an EMBL/GenBank/DDBJ whole genome shotgun (WGS) entry which is preliminary data.</text>
</comment>
<dbReference type="AlphaFoldDB" id="A0A835U4R4"/>
<sequence length="65" mass="7486">MSNQSLNSTANSKCVQSGVEILVLLAVMWRNEICQNYKRWFEPALDGCLVRLCLQLVRVRQTNDE</sequence>
<organism evidence="1 3">
    <name type="scientific">Vanilla planifolia</name>
    <name type="common">Vanilla</name>
    <dbReference type="NCBI Taxonomy" id="51239"/>
    <lineage>
        <taxon>Eukaryota</taxon>
        <taxon>Viridiplantae</taxon>
        <taxon>Streptophyta</taxon>
        <taxon>Embryophyta</taxon>
        <taxon>Tracheophyta</taxon>
        <taxon>Spermatophyta</taxon>
        <taxon>Magnoliopsida</taxon>
        <taxon>Liliopsida</taxon>
        <taxon>Asparagales</taxon>
        <taxon>Orchidaceae</taxon>
        <taxon>Vanilloideae</taxon>
        <taxon>Vanilleae</taxon>
        <taxon>Vanilla</taxon>
    </lineage>
</organism>
<proteinExistence type="predicted"/>
<keyword evidence="3" id="KW-1185">Reference proteome</keyword>
<accession>A0A835U4R4</accession>